<reference evidence="7 8" key="1">
    <citation type="submission" date="2024-11" db="EMBL/GenBank/DDBJ databases">
        <title>A near-complete genome assembly of Cinchona calisaya.</title>
        <authorList>
            <person name="Lian D.C."/>
            <person name="Zhao X.W."/>
            <person name="Wei L."/>
        </authorList>
    </citation>
    <scope>NUCLEOTIDE SEQUENCE [LARGE SCALE GENOMIC DNA]</scope>
    <source>
        <tissue evidence="7">Nenye</tissue>
    </source>
</reference>
<evidence type="ECO:0000259" key="6">
    <source>
        <dbReference type="PROSITE" id="PS51005"/>
    </source>
</evidence>
<gene>
    <name evidence="7" type="ORF">ACH5RR_033584</name>
</gene>
<dbReference type="SUPFAM" id="SSF101941">
    <property type="entry name" value="NAC domain"/>
    <property type="match status" value="1"/>
</dbReference>
<name>A0ABD2YQT2_9GENT</name>
<dbReference type="InterPro" id="IPR036093">
    <property type="entry name" value="NAC_dom_sf"/>
</dbReference>
<keyword evidence="2" id="KW-0238">DNA-binding</keyword>
<dbReference type="Gene3D" id="2.170.150.80">
    <property type="entry name" value="NAC domain"/>
    <property type="match status" value="1"/>
</dbReference>
<keyword evidence="8" id="KW-1185">Reference proteome</keyword>
<evidence type="ECO:0000256" key="2">
    <source>
        <dbReference type="ARBA" id="ARBA00023125"/>
    </source>
</evidence>
<evidence type="ECO:0000256" key="3">
    <source>
        <dbReference type="ARBA" id="ARBA00023163"/>
    </source>
</evidence>
<dbReference type="GO" id="GO:0003677">
    <property type="term" value="F:DNA binding"/>
    <property type="evidence" value="ECO:0007669"/>
    <property type="project" value="UniProtKB-KW"/>
</dbReference>
<evidence type="ECO:0000313" key="8">
    <source>
        <dbReference type="Proteomes" id="UP001630127"/>
    </source>
</evidence>
<feature type="compositionally biased region" description="Polar residues" evidence="5">
    <location>
        <begin position="242"/>
        <end position="255"/>
    </location>
</feature>
<sequence length="255" mass="28592">MAMASCSSVQDAATQADKGAKPLAFQPEQFIAVLNNLKSGGSNIPADIIRENVYEQHPMQLLRKHGRNGGGPMLFFYELQKTGKKAKRKISSSLGQENGQWIATKAKSKIRDKNGSVIGTKTSLIYYQYAKDGSKKMQNTNWHMKEYRLPQNQTANKLLEPTVCEMYYGGSKGRMEELKNDEFMQQLDSIHIEAEFLQQQNYEHEGYVDSEDPLVYCFNPGSSIILAESFPDGPTVQDPHGPNSTKSNCKANRNN</sequence>
<dbReference type="EMBL" id="JBJUIK010000013">
    <property type="protein sequence ID" value="KAL3508202.1"/>
    <property type="molecule type" value="Genomic_DNA"/>
</dbReference>
<keyword evidence="4" id="KW-0539">Nucleus</keyword>
<evidence type="ECO:0000313" key="7">
    <source>
        <dbReference type="EMBL" id="KAL3508202.1"/>
    </source>
</evidence>
<evidence type="ECO:0000256" key="4">
    <source>
        <dbReference type="ARBA" id="ARBA00023242"/>
    </source>
</evidence>
<feature type="region of interest" description="Disordered" evidence="5">
    <location>
        <begin position="228"/>
        <end position="255"/>
    </location>
</feature>
<organism evidence="7 8">
    <name type="scientific">Cinchona calisaya</name>
    <dbReference type="NCBI Taxonomy" id="153742"/>
    <lineage>
        <taxon>Eukaryota</taxon>
        <taxon>Viridiplantae</taxon>
        <taxon>Streptophyta</taxon>
        <taxon>Embryophyta</taxon>
        <taxon>Tracheophyta</taxon>
        <taxon>Spermatophyta</taxon>
        <taxon>Magnoliopsida</taxon>
        <taxon>eudicotyledons</taxon>
        <taxon>Gunneridae</taxon>
        <taxon>Pentapetalae</taxon>
        <taxon>asterids</taxon>
        <taxon>lamiids</taxon>
        <taxon>Gentianales</taxon>
        <taxon>Rubiaceae</taxon>
        <taxon>Cinchonoideae</taxon>
        <taxon>Cinchoneae</taxon>
        <taxon>Cinchona</taxon>
    </lineage>
</organism>
<keyword evidence="3" id="KW-0804">Transcription</keyword>
<proteinExistence type="predicted"/>
<accession>A0ABD2YQT2</accession>
<dbReference type="Proteomes" id="UP001630127">
    <property type="component" value="Unassembled WGS sequence"/>
</dbReference>
<comment type="caution">
    <text evidence="7">The sequence shown here is derived from an EMBL/GenBank/DDBJ whole genome shotgun (WGS) entry which is preliminary data.</text>
</comment>
<keyword evidence="1" id="KW-0805">Transcription regulation</keyword>
<dbReference type="PANTHER" id="PTHR31719:SF179">
    <property type="entry name" value="OS08G0148400 PROTEIN"/>
    <property type="match status" value="1"/>
</dbReference>
<evidence type="ECO:0000256" key="1">
    <source>
        <dbReference type="ARBA" id="ARBA00023015"/>
    </source>
</evidence>
<feature type="domain" description="NAC" evidence="6">
    <location>
        <begin position="16"/>
        <end position="169"/>
    </location>
</feature>
<dbReference type="PANTHER" id="PTHR31719">
    <property type="entry name" value="NAC TRANSCRIPTION FACTOR 56"/>
    <property type="match status" value="1"/>
</dbReference>
<evidence type="ECO:0000256" key="5">
    <source>
        <dbReference type="SAM" id="MobiDB-lite"/>
    </source>
</evidence>
<dbReference type="AlphaFoldDB" id="A0ABD2YQT2"/>
<protein>
    <recommendedName>
        <fullName evidence="6">NAC domain-containing protein</fullName>
    </recommendedName>
</protein>
<dbReference type="PROSITE" id="PS51005">
    <property type="entry name" value="NAC"/>
    <property type="match status" value="1"/>
</dbReference>
<dbReference type="Pfam" id="PF02365">
    <property type="entry name" value="NAM"/>
    <property type="match status" value="1"/>
</dbReference>
<dbReference type="InterPro" id="IPR003441">
    <property type="entry name" value="NAC-dom"/>
</dbReference>